<dbReference type="CDD" id="cd01734">
    <property type="entry name" value="YlxS_C"/>
    <property type="match status" value="1"/>
</dbReference>
<feature type="domain" description="Ribosome maturation factor RimP C-terminal" evidence="4">
    <location>
        <begin position="86"/>
        <end position="133"/>
    </location>
</feature>
<dbReference type="AlphaFoldDB" id="A0A382CPC9"/>
<keyword evidence="2" id="KW-0690">Ribosome biogenesis</keyword>
<dbReference type="GO" id="GO:0006412">
    <property type="term" value="P:translation"/>
    <property type="evidence" value="ECO:0007669"/>
    <property type="project" value="TreeGrafter"/>
</dbReference>
<dbReference type="InterPro" id="IPR003728">
    <property type="entry name" value="Ribosome_maturation_RimP"/>
</dbReference>
<evidence type="ECO:0000256" key="1">
    <source>
        <dbReference type="ARBA" id="ARBA00022490"/>
    </source>
</evidence>
<dbReference type="SUPFAM" id="SSF74942">
    <property type="entry name" value="YhbC-like, C-terminal domain"/>
    <property type="match status" value="1"/>
</dbReference>
<dbReference type="GO" id="GO:0005829">
    <property type="term" value="C:cytosol"/>
    <property type="evidence" value="ECO:0007669"/>
    <property type="project" value="TreeGrafter"/>
</dbReference>
<keyword evidence="1" id="KW-0963">Cytoplasm</keyword>
<proteinExistence type="inferred from homology"/>
<dbReference type="InterPro" id="IPR035956">
    <property type="entry name" value="RimP_N_sf"/>
</dbReference>
<dbReference type="InterPro" id="IPR036847">
    <property type="entry name" value="RimP_C_sf"/>
</dbReference>
<dbReference type="InterPro" id="IPR028998">
    <property type="entry name" value="RimP_C"/>
</dbReference>
<gene>
    <name evidence="5" type="ORF">METZ01_LOCUS180573</name>
</gene>
<accession>A0A382CPC9</accession>
<feature type="domain" description="Ribosome maturation factor RimP N-terminal" evidence="3">
    <location>
        <begin position="10"/>
        <end position="83"/>
    </location>
</feature>
<dbReference type="InterPro" id="IPR028989">
    <property type="entry name" value="RimP_N"/>
</dbReference>
<evidence type="ECO:0008006" key="6">
    <source>
        <dbReference type="Google" id="ProtNLM"/>
    </source>
</evidence>
<dbReference type="HAMAP" id="MF_01077">
    <property type="entry name" value="RimP"/>
    <property type="match status" value="1"/>
</dbReference>
<dbReference type="EMBL" id="UINC01035392">
    <property type="protein sequence ID" value="SVB27719.1"/>
    <property type="molecule type" value="Genomic_DNA"/>
</dbReference>
<name>A0A382CPC9_9ZZZZ</name>
<dbReference type="Pfam" id="PF17384">
    <property type="entry name" value="DUF150_C"/>
    <property type="match status" value="1"/>
</dbReference>
<evidence type="ECO:0000256" key="2">
    <source>
        <dbReference type="ARBA" id="ARBA00022517"/>
    </source>
</evidence>
<feature type="non-terminal residue" evidence="5">
    <location>
        <position position="138"/>
    </location>
</feature>
<reference evidence="5" key="1">
    <citation type="submission" date="2018-05" db="EMBL/GenBank/DDBJ databases">
        <authorList>
            <person name="Lanie J.A."/>
            <person name="Ng W.-L."/>
            <person name="Kazmierczak K.M."/>
            <person name="Andrzejewski T.M."/>
            <person name="Davidsen T.M."/>
            <person name="Wayne K.J."/>
            <person name="Tettelin H."/>
            <person name="Glass J.I."/>
            <person name="Rusch D."/>
            <person name="Podicherti R."/>
            <person name="Tsui H.-C.T."/>
            <person name="Winkler M.E."/>
        </authorList>
    </citation>
    <scope>NUCLEOTIDE SEQUENCE</scope>
</reference>
<dbReference type="Pfam" id="PF02576">
    <property type="entry name" value="RimP_N"/>
    <property type="match status" value="1"/>
</dbReference>
<organism evidence="5">
    <name type="scientific">marine metagenome</name>
    <dbReference type="NCBI Taxonomy" id="408172"/>
    <lineage>
        <taxon>unclassified sequences</taxon>
        <taxon>metagenomes</taxon>
        <taxon>ecological metagenomes</taxon>
    </lineage>
</organism>
<dbReference type="SUPFAM" id="SSF75420">
    <property type="entry name" value="YhbC-like, N-terminal domain"/>
    <property type="match status" value="1"/>
</dbReference>
<dbReference type="PANTHER" id="PTHR33867">
    <property type="entry name" value="RIBOSOME MATURATION FACTOR RIMP"/>
    <property type="match status" value="1"/>
</dbReference>
<dbReference type="Gene3D" id="3.30.300.70">
    <property type="entry name" value="RimP-like superfamily, N-terminal"/>
    <property type="match status" value="1"/>
</dbReference>
<dbReference type="PANTHER" id="PTHR33867:SF1">
    <property type="entry name" value="RIBOSOME MATURATION FACTOR RIMP"/>
    <property type="match status" value="1"/>
</dbReference>
<evidence type="ECO:0000313" key="5">
    <source>
        <dbReference type="EMBL" id="SVB27719.1"/>
    </source>
</evidence>
<evidence type="ECO:0000259" key="4">
    <source>
        <dbReference type="Pfam" id="PF17384"/>
    </source>
</evidence>
<protein>
    <recommendedName>
        <fullName evidence="6">Ribosome maturation factor RimP N-terminal domain-containing protein</fullName>
    </recommendedName>
</protein>
<evidence type="ECO:0000259" key="3">
    <source>
        <dbReference type="Pfam" id="PF02576"/>
    </source>
</evidence>
<sequence length="138" mass="15031">MGQVEVIEGLIAPTLKDEGYALVRVRLSGARRKTLQVMAERLDGEAMTVDDCANISRVLSALLDVEDPISGSYDLEVSSPGLDRPLVKIEDFTRYAGFEVEMRTKALLRGSRRFRGRLVGVTGTEVSVDLSGASCVIQ</sequence>
<dbReference type="GO" id="GO:0000028">
    <property type="term" value="P:ribosomal small subunit assembly"/>
    <property type="evidence" value="ECO:0007669"/>
    <property type="project" value="TreeGrafter"/>
</dbReference>